<dbReference type="PANTHER" id="PTHR13929:SF0">
    <property type="entry name" value="UBIA PRENYLTRANSFERASE DOMAIN-CONTAINING PROTEIN 1"/>
    <property type="match status" value="1"/>
</dbReference>
<dbReference type="Proteomes" id="UP001431656">
    <property type="component" value="Chromosome"/>
</dbReference>
<feature type="transmembrane region" description="Helical" evidence="8">
    <location>
        <begin position="159"/>
        <end position="183"/>
    </location>
</feature>
<evidence type="ECO:0000256" key="8">
    <source>
        <dbReference type="HAMAP-Rule" id="MF_01937"/>
    </source>
</evidence>
<dbReference type="CDD" id="cd13962">
    <property type="entry name" value="PT_UbiA_UBIAD1"/>
    <property type="match status" value="1"/>
</dbReference>
<comment type="similarity">
    <text evidence="8">Belongs to the MenA family. Type 1 subfamily.</text>
</comment>
<protein>
    <recommendedName>
        <fullName evidence="8 9">1,4-dihydroxy-2-naphthoate octaprenyltransferase</fullName>
        <shortName evidence="8">DHNA-octaprenyltransferase</shortName>
        <ecNumber evidence="8 9">2.5.1.74</ecNumber>
    </recommendedName>
</protein>
<evidence type="ECO:0000313" key="10">
    <source>
        <dbReference type="EMBL" id="BEH02834.1"/>
    </source>
</evidence>
<evidence type="ECO:0000256" key="6">
    <source>
        <dbReference type="ARBA" id="ARBA00022989"/>
    </source>
</evidence>
<keyword evidence="3 8" id="KW-1003">Cell membrane</keyword>
<feature type="transmembrane region" description="Helical" evidence="8">
    <location>
        <begin position="189"/>
        <end position="208"/>
    </location>
</feature>
<evidence type="ECO:0000256" key="1">
    <source>
        <dbReference type="ARBA" id="ARBA00004141"/>
    </source>
</evidence>
<evidence type="ECO:0000256" key="5">
    <source>
        <dbReference type="ARBA" id="ARBA00022692"/>
    </source>
</evidence>
<reference evidence="10" key="1">
    <citation type="journal article" date="2024" name="Int. J. Syst. Evol. Microbiol.">
        <title>Brooklawnia propionicigenes sp. nov., a facultatively anaerobic, propionate-producing bacterium isolated from a methanogenic reactor treating waste from cattle farms.</title>
        <authorList>
            <person name="Akita Y."/>
            <person name="Ueki A."/>
            <person name="Tonouchi A."/>
            <person name="Sugawara Y."/>
            <person name="Honma S."/>
            <person name="Kaku N."/>
            <person name="Ueki K."/>
        </authorList>
    </citation>
    <scope>NUCLEOTIDE SEQUENCE</scope>
    <source>
        <strain evidence="10">SH051</strain>
    </source>
</reference>
<keyword evidence="2 8" id="KW-0474">Menaquinone biosynthesis</keyword>
<dbReference type="PIRSF" id="PIRSF005355">
    <property type="entry name" value="UBIAD1"/>
    <property type="match status" value="1"/>
</dbReference>
<dbReference type="HAMAP" id="MF_01937">
    <property type="entry name" value="MenA_1"/>
    <property type="match status" value="1"/>
</dbReference>
<evidence type="ECO:0000256" key="2">
    <source>
        <dbReference type="ARBA" id="ARBA00022428"/>
    </source>
</evidence>
<keyword evidence="11" id="KW-1185">Reference proteome</keyword>
<dbReference type="NCBIfam" id="TIGR00751">
    <property type="entry name" value="menA"/>
    <property type="match status" value="1"/>
</dbReference>
<comment type="pathway">
    <text evidence="8">Quinol/quinone metabolism; menaquinone biosynthesis; menaquinol from 1,4-dihydroxy-2-naphthoate: step 1/2.</text>
</comment>
<dbReference type="EMBL" id="AP028056">
    <property type="protein sequence ID" value="BEH02834.1"/>
    <property type="molecule type" value="Genomic_DNA"/>
</dbReference>
<feature type="transmembrane region" description="Helical" evidence="8">
    <location>
        <begin position="134"/>
        <end position="152"/>
    </location>
</feature>
<dbReference type="EC" id="2.5.1.74" evidence="8 9"/>
<keyword evidence="7 8" id="KW-0472">Membrane</keyword>
<dbReference type="KEGG" id="broo:brsh051_21150"/>
<feature type="transmembrane region" description="Helical" evidence="8">
    <location>
        <begin position="290"/>
        <end position="310"/>
    </location>
</feature>
<evidence type="ECO:0000313" key="11">
    <source>
        <dbReference type="Proteomes" id="UP001431656"/>
    </source>
</evidence>
<evidence type="ECO:0000256" key="9">
    <source>
        <dbReference type="NCBIfam" id="TIGR00751"/>
    </source>
</evidence>
<name>A0AAN0MHR2_9ACTN</name>
<dbReference type="Gene3D" id="1.10.357.140">
    <property type="entry name" value="UbiA prenyltransferase"/>
    <property type="match status" value="1"/>
</dbReference>
<dbReference type="GO" id="GO:0005886">
    <property type="term" value="C:plasma membrane"/>
    <property type="evidence" value="ECO:0007669"/>
    <property type="project" value="UniProtKB-SubCell"/>
</dbReference>
<dbReference type="InterPro" id="IPR000537">
    <property type="entry name" value="UbiA_prenyltransferase"/>
</dbReference>
<accession>A0AAN0MHR2</accession>
<keyword evidence="5 8" id="KW-0812">Transmembrane</keyword>
<dbReference type="AlphaFoldDB" id="A0AAN0MHR2"/>
<comment type="subcellular location">
    <subcellularLocation>
        <location evidence="8">Cell membrane</location>
        <topology evidence="8">Multi-pass membrane protein</topology>
    </subcellularLocation>
    <subcellularLocation>
        <location evidence="1">Membrane</location>
        <topology evidence="1">Multi-pass membrane protein</topology>
    </subcellularLocation>
</comment>
<dbReference type="Pfam" id="PF01040">
    <property type="entry name" value="UbiA"/>
    <property type="match status" value="1"/>
</dbReference>
<comment type="function">
    <text evidence="8">Conversion of 1,4-dihydroxy-2-naphthoate (DHNA) to demethylmenaquinone (DMK).</text>
</comment>
<dbReference type="GO" id="GO:0042371">
    <property type="term" value="P:vitamin K biosynthetic process"/>
    <property type="evidence" value="ECO:0007669"/>
    <property type="project" value="TreeGrafter"/>
</dbReference>
<dbReference type="GO" id="GO:0009234">
    <property type="term" value="P:menaquinone biosynthetic process"/>
    <property type="evidence" value="ECO:0007669"/>
    <property type="project" value="UniProtKB-UniRule"/>
</dbReference>
<feature type="transmembrane region" description="Helical" evidence="8">
    <location>
        <begin position="111"/>
        <end position="128"/>
    </location>
</feature>
<dbReference type="PANTHER" id="PTHR13929">
    <property type="entry name" value="1,4-DIHYDROXY-2-NAPHTHOATE OCTAPRENYLTRANSFERASE"/>
    <property type="match status" value="1"/>
</dbReference>
<organism evidence="10 11">
    <name type="scientific">Brooklawnia propionicigenes</name>
    <dbReference type="NCBI Taxonomy" id="3041175"/>
    <lineage>
        <taxon>Bacteria</taxon>
        <taxon>Bacillati</taxon>
        <taxon>Actinomycetota</taxon>
        <taxon>Actinomycetes</taxon>
        <taxon>Propionibacteriales</taxon>
        <taxon>Propionibacteriaceae</taxon>
        <taxon>Brooklawnia</taxon>
    </lineage>
</organism>
<sequence>MARLGTSALKPASRAEGELNVASVAEWIEGARLRTLPAAVAPVLAGAGIAIHEQGFSATRTILAALVALGLQVGVNYANDYSDGVRGTDAQRVGPQRLVGSGAARPGQVRAAAFGCFGLAAVFGLVLVALAGQWWLIGVGAACILAAWYYTGGKHPYGYLGLGEVFVFIFFGLVATVGTAYVQLGQAPWPAWTAGTGMGALACAVLVCNNLRDIANDKAAGKRTLETRLGERGSRIFYAILAGIAVLAVIATAAGTTWWALAGLAMVIFLIPATQHVLGGGQGLTLVRTLKFTGFAELAGGLGIFAGMLIGA</sequence>
<dbReference type="GO" id="GO:0046428">
    <property type="term" value="F:1,4-dihydroxy-2-naphthoate polyprenyltransferase activity"/>
    <property type="evidence" value="ECO:0007669"/>
    <property type="project" value="UniProtKB-UniRule"/>
</dbReference>
<evidence type="ECO:0000256" key="4">
    <source>
        <dbReference type="ARBA" id="ARBA00022679"/>
    </source>
</evidence>
<feature type="transmembrane region" description="Helical" evidence="8">
    <location>
        <begin position="236"/>
        <end position="253"/>
    </location>
</feature>
<gene>
    <name evidence="8" type="primary">menA</name>
    <name evidence="10" type="ORF">brsh051_21150</name>
</gene>
<evidence type="ECO:0000256" key="3">
    <source>
        <dbReference type="ARBA" id="ARBA00022475"/>
    </source>
</evidence>
<evidence type="ECO:0000256" key="7">
    <source>
        <dbReference type="ARBA" id="ARBA00023136"/>
    </source>
</evidence>
<dbReference type="InterPro" id="IPR026046">
    <property type="entry name" value="UBIAD1"/>
</dbReference>
<feature type="transmembrane region" description="Helical" evidence="8">
    <location>
        <begin position="259"/>
        <end position="278"/>
    </location>
</feature>
<dbReference type="NCBIfam" id="NF004751">
    <property type="entry name" value="PRK06080.1-3"/>
    <property type="match status" value="1"/>
</dbReference>
<keyword evidence="6 8" id="KW-1133">Transmembrane helix</keyword>
<comment type="catalytic activity">
    <reaction evidence="8">
        <text>an all-trans-polyprenyl diphosphate + 1,4-dihydroxy-2-naphthoate + H(+) = a 2-demethylmenaquinol + CO2 + diphosphate</text>
        <dbReference type="Rhea" id="RHEA:26478"/>
        <dbReference type="Rhea" id="RHEA-COMP:9563"/>
        <dbReference type="Rhea" id="RHEA-COMP:9564"/>
        <dbReference type="ChEBI" id="CHEBI:11173"/>
        <dbReference type="ChEBI" id="CHEBI:15378"/>
        <dbReference type="ChEBI" id="CHEBI:16526"/>
        <dbReference type="ChEBI" id="CHEBI:33019"/>
        <dbReference type="ChEBI" id="CHEBI:55437"/>
        <dbReference type="ChEBI" id="CHEBI:58914"/>
        <dbReference type="EC" id="2.5.1.74"/>
    </reaction>
</comment>
<proteinExistence type="inferred from homology"/>
<dbReference type="InterPro" id="IPR004657">
    <property type="entry name" value="MenA"/>
</dbReference>
<keyword evidence="4 8" id="KW-0808">Transferase</keyword>
<dbReference type="InterPro" id="IPR044878">
    <property type="entry name" value="UbiA_sf"/>
</dbReference>